<gene>
    <name evidence="2" type="ORF">SAMN05443144_12526</name>
</gene>
<evidence type="ECO:0000313" key="2">
    <source>
        <dbReference type="EMBL" id="SHG33795.1"/>
    </source>
</evidence>
<accession>A0A1M5J097</accession>
<evidence type="ECO:0000256" key="1">
    <source>
        <dbReference type="SAM" id="MobiDB-lite"/>
    </source>
</evidence>
<organism evidence="2 3">
    <name type="scientific">Fodinibius roseus</name>
    <dbReference type="NCBI Taxonomy" id="1194090"/>
    <lineage>
        <taxon>Bacteria</taxon>
        <taxon>Pseudomonadati</taxon>
        <taxon>Balneolota</taxon>
        <taxon>Balneolia</taxon>
        <taxon>Balneolales</taxon>
        <taxon>Balneolaceae</taxon>
        <taxon>Fodinibius</taxon>
    </lineage>
</organism>
<proteinExistence type="predicted"/>
<feature type="region of interest" description="Disordered" evidence="1">
    <location>
        <begin position="61"/>
        <end position="80"/>
    </location>
</feature>
<keyword evidence="3" id="KW-1185">Reference proteome</keyword>
<dbReference type="RefSeq" id="WP_073067630.1">
    <property type="nucleotide sequence ID" value="NZ_FQUS01000025.1"/>
</dbReference>
<feature type="compositionally biased region" description="Basic residues" evidence="1">
    <location>
        <begin position="68"/>
        <end position="80"/>
    </location>
</feature>
<dbReference type="Proteomes" id="UP000184041">
    <property type="component" value="Unassembled WGS sequence"/>
</dbReference>
<evidence type="ECO:0000313" key="3">
    <source>
        <dbReference type="Proteomes" id="UP000184041"/>
    </source>
</evidence>
<reference evidence="2 3" key="1">
    <citation type="submission" date="2016-11" db="EMBL/GenBank/DDBJ databases">
        <authorList>
            <person name="Jaros S."/>
            <person name="Januszkiewicz K."/>
            <person name="Wedrychowicz H."/>
        </authorList>
    </citation>
    <scope>NUCLEOTIDE SEQUENCE [LARGE SCALE GENOMIC DNA]</scope>
    <source>
        <strain evidence="2 3">DSM 21986</strain>
    </source>
</reference>
<name>A0A1M5J097_9BACT</name>
<dbReference type="EMBL" id="FQUS01000025">
    <property type="protein sequence ID" value="SHG33795.1"/>
    <property type="molecule type" value="Genomic_DNA"/>
</dbReference>
<sequence length="80" mass="9137">MLINIKDSLIDITPQDVLQEARDRGMEVETVEDYIATNHMDELILSREAFIGKHQIFPSGRKGYGTGRKNRRQRTHIGVG</sequence>
<dbReference type="AlphaFoldDB" id="A0A1M5J097"/>
<protein>
    <submittedName>
        <fullName evidence="2">Uncharacterized protein</fullName>
    </submittedName>
</protein>